<dbReference type="RefSeq" id="WP_172236483.1">
    <property type="nucleotide sequence ID" value="NZ_JABFDP010000009.1"/>
</dbReference>
<keyword evidence="2" id="KW-1185">Reference proteome</keyword>
<organism evidence="1 2">
    <name type="scientific">Bradyrhizobium denitrificans</name>
    <dbReference type="NCBI Taxonomy" id="2734912"/>
    <lineage>
        <taxon>Bacteria</taxon>
        <taxon>Pseudomonadati</taxon>
        <taxon>Pseudomonadota</taxon>
        <taxon>Alphaproteobacteria</taxon>
        <taxon>Hyphomicrobiales</taxon>
        <taxon>Nitrobacteraceae</taxon>
        <taxon>Bradyrhizobium</taxon>
    </lineage>
</organism>
<dbReference type="Proteomes" id="UP001314635">
    <property type="component" value="Unassembled WGS sequence"/>
</dbReference>
<evidence type="ECO:0000313" key="2">
    <source>
        <dbReference type="Proteomes" id="UP001314635"/>
    </source>
</evidence>
<reference evidence="2" key="1">
    <citation type="journal article" date="2021" name="ISME J.">
        <title>Evolutionary origin and ecological implication of a unique nif island in free-living Bradyrhizobium lineages.</title>
        <authorList>
            <person name="Tao J."/>
        </authorList>
    </citation>
    <scope>NUCLEOTIDE SEQUENCE [LARGE SCALE GENOMIC DNA]</scope>
    <source>
        <strain evidence="2">SZCCT0094</strain>
    </source>
</reference>
<gene>
    <name evidence="1" type="ORF">JQ619_10245</name>
</gene>
<name>A0ABS5G4C2_9BRAD</name>
<comment type="caution">
    <text evidence="1">The sequence shown here is derived from an EMBL/GenBank/DDBJ whole genome shotgun (WGS) entry which is preliminary data.</text>
</comment>
<evidence type="ECO:0000313" key="1">
    <source>
        <dbReference type="EMBL" id="MBR1136146.1"/>
    </source>
</evidence>
<sequence length="83" mass="9074">MADENIEASSADLLIASMLIDVASMARHLRGALKVLLASPQVDQATRAICQEWLTSFDDAHASYEKEIRKFIASVKRPESANG</sequence>
<accession>A0ABS5G4C2</accession>
<protein>
    <submittedName>
        <fullName evidence="1">Uncharacterized protein</fullName>
    </submittedName>
</protein>
<dbReference type="EMBL" id="JAFCLK010000008">
    <property type="protein sequence ID" value="MBR1136146.1"/>
    <property type="molecule type" value="Genomic_DNA"/>
</dbReference>
<proteinExistence type="predicted"/>